<organism evidence="1">
    <name type="scientific">Xanthomonas hortorum pv. pelargonii</name>
    <dbReference type="NCBI Taxonomy" id="453602"/>
    <lineage>
        <taxon>Bacteria</taxon>
        <taxon>Pseudomonadati</taxon>
        <taxon>Pseudomonadota</taxon>
        <taxon>Gammaproteobacteria</taxon>
        <taxon>Lysobacterales</taxon>
        <taxon>Lysobacteraceae</taxon>
        <taxon>Xanthomonas</taxon>
    </lineage>
</organism>
<dbReference type="AlphaFoldDB" id="A0A6V7CX64"/>
<sequence>MSRPAPAIGWVAFSPGDRKLHTLTYCLATPSLVLMRPSLFFMLLCVFAWQALAAHAAEPDPKNRVVVIENVKLDYAQVLNVEPVYQTLRATRIEEQCEAEQIAPVAAAPAVDDEGRINRMVDSVKEMFSRRPELPSAPVAVPPTSTRRNCRVVEVPREFRRPIAFDVDYVYKGTKYRSRLPEDPGNRLRIRVSVTPYIPDAIVAPPR</sequence>
<name>A0A6V7CX64_9XANT</name>
<gene>
    <name evidence="1" type="ORF">CFBP2533_17950</name>
</gene>
<dbReference type="EMBL" id="LR828261">
    <property type="protein sequence ID" value="CAD0324357.1"/>
    <property type="molecule type" value="Genomic_DNA"/>
</dbReference>
<reference evidence="1" key="1">
    <citation type="submission" date="2020-07" db="EMBL/GenBank/DDBJ databases">
        <authorList>
            <person name="Pothier F. J."/>
        </authorList>
    </citation>
    <scope>NUCLEOTIDE SEQUENCE</scope>
    <source>
        <strain evidence="1">CFBP 2533</strain>
    </source>
</reference>
<evidence type="ECO:0000313" key="1">
    <source>
        <dbReference type="EMBL" id="CAD0324362.1"/>
    </source>
</evidence>
<accession>A0A6V7CX64</accession>
<proteinExistence type="predicted"/>
<protein>
    <submittedName>
        <fullName evidence="1">Uncharacterized protein</fullName>
    </submittedName>
</protein>
<dbReference type="EMBL" id="LR828261">
    <property type="protein sequence ID" value="CAD0324362.1"/>
    <property type="molecule type" value="Genomic_DNA"/>
</dbReference>